<dbReference type="Gene3D" id="3.20.20.70">
    <property type="entry name" value="Aldolase class I"/>
    <property type="match status" value="1"/>
</dbReference>
<keyword evidence="1" id="KW-0949">S-adenosyl-L-methionine</keyword>
<dbReference type="AlphaFoldDB" id="A0A9W6BU27"/>
<evidence type="ECO:0000256" key="5">
    <source>
        <dbReference type="SAM" id="MobiDB-lite"/>
    </source>
</evidence>
<evidence type="ECO:0000313" key="9">
    <source>
        <dbReference type="Proteomes" id="UP001165080"/>
    </source>
</evidence>
<feature type="domain" description="Arsenosugar biosynthesis radical SAM protein ArsS-like C-terminal" evidence="7">
    <location>
        <begin position="307"/>
        <end position="448"/>
    </location>
</feature>
<dbReference type="GO" id="GO:0046872">
    <property type="term" value="F:metal ion binding"/>
    <property type="evidence" value="ECO:0007669"/>
    <property type="project" value="UniProtKB-KW"/>
</dbReference>
<feature type="region of interest" description="Disordered" evidence="5">
    <location>
        <begin position="43"/>
        <end position="65"/>
    </location>
</feature>
<dbReference type="NCBIfam" id="TIGR04167">
    <property type="entry name" value="rSAM_SeCys"/>
    <property type="match status" value="1"/>
</dbReference>
<dbReference type="PANTHER" id="PTHR43728">
    <property type="entry name" value="SLR0304 PROTEIN"/>
    <property type="match status" value="1"/>
</dbReference>
<evidence type="ECO:0000256" key="4">
    <source>
        <dbReference type="ARBA" id="ARBA00023014"/>
    </source>
</evidence>
<dbReference type="InterPro" id="IPR026351">
    <property type="entry name" value="rSAM_ArsS-like"/>
</dbReference>
<proteinExistence type="predicted"/>
<reference evidence="8 9" key="1">
    <citation type="journal article" date="2023" name="Commun. Biol.">
        <title>Reorganization of the ancestral sex-determining regions during the evolution of trioecy in Pleodorina starrii.</title>
        <authorList>
            <person name="Takahashi K."/>
            <person name="Suzuki S."/>
            <person name="Kawai-Toyooka H."/>
            <person name="Yamamoto K."/>
            <person name="Hamaji T."/>
            <person name="Ootsuki R."/>
            <person name="Yamaguchi H."/>
            <person name="Kawachi M."/>
            <person name="Higashiyama T."/>
            <person name="Nozaki H."/>
        </authorList>
    </citation>
    <scope>NUCLEOTIDE SEQUENCE [LARGE SCALE GENOMIC DNA]</scope>
    <source>
        <strain evidence="8 9">NIES-4479</strain>
    </source>
</reference>
<dbReference type="CDD" id="cd01335">
    <property type="entry name" value="Radical_SAM"/>
    <property type="match status" value="1"/>
</dbReference>
<sequence>MRLGTTQQGRCIAPERPAGRNVAPVRVSLSVRSLRSRLRHVPSWRVSSSPAAESAGGVGTASPTAALERTSLVPDTLREMEQDTELQQHLAALAAAGQQALTRDERLKRQRSLDALGAPSFYATCQSRGVAPLKRSPARILQLNIGLYCNQACSHCHVESSPRRTAEQASRETVDRCLALLGGAATHGTEGAITTLDITGGAPELNTNFRYLVEQAAPLGVEIIDRCNLTVLLEPGQEDLVDFLARHKVRVVASLPCYSESNVDQQRGRGVFERSIAGLRLLNAAGYGVEGSGLLLDLVYNPGGAFLAPDQAKLEAAYKSELGSAYGIVFNRLLALNNMPIKRFADWLVRRDKLQSYMGLLVDNFNPETGASLMCRDTVSVRWDGTVYDCDFNQQLDMAIAQPGASASSRPLSIWDIQSLDELTGRPIRCDNHCYGCTAGSGSSCQGAVA</sequence>
<dbReference type="OrthoDB" id="418407at2759"/>
<comment type="caution">
    <text evidence="8">The sequence shown here is derived from an EMBL/GenBank/DDBJ whole genome shotgun (WGS) entry which is preliminary data.</text>
</comment>
<evidence type="ECO:0000313" key="8">
    <source>
        <dbReference type="EMBL" id="GLC58451.1"/>
    </source>
</evidence>
<protein>
    <recommendedName>
        <fullName evidence="10">Fe-S oxidoreductase</fullName>
    </recommendedName>
</protein>
<dbReference type="Pfam" id="PF04055">
    <property type="entry name" value="Radical_SAM"/>
    <property type="match status" value="1"/>
</dbReference>
<gene>
    <name evidence="8" type="primary">PLEST011970</name>
    <name evidence="8" type="ORF">PLESTB_001360400</name>
</gene>
<dbReference type="GO" id="GO:0003824">
    <property type="term" value="F:catalytic activity"/>
    <property type="evidence" value="ECO:0007669"/>
    <property type="project" value="InterPro"/>
</dbReference>
<evidence type="ECO:0000256" key="2">
    <source>
        <dbReference type="ARBA" id="ARBA00022723"/>
    </source>
</evidence>
<dbReference type="SFLD" id="SFLDS00029">
    <property type="entry name" value="Radical_SAM"/>
    <property type="match status" value="1"/>
</dbReference>
<dbReference type="InterPro" id="IPR013785">
    <property type="entry name" value="Aldolase_TIM"/>
</dbReference>
<dbReference type="EMBL" id="BRXU01000022">
    <property type="protein sequence ID" value="GLC58451.1"/>
    <property type="molecule type" value="Genomic_DNA"/>
</dbReference>
<keyword evidence="4" id="KW-0411">Iron-sulfur</keyword>
<evidence type="ECO:0000256" key="3">
    <source>
        <dbReference type="ARBA" id="ARBA00023004"/>
    </source>
</evidence>
<keyword evidence="9" id="KW-1185">Reference proteome</keyword>
<evidence type="ECO:0000259" key="7">
    <source>
        <dbReference type="Pfam" id="PF12345"/>
    </source>
</evidence>
<feature type="domain" description="Radical SAM core" evidence="6">
    <location>
        <begin position="144"/>
        <end position="289"/>
    </location>
</feature>
<dbReference type="InterPro" id="IPR007197">
    <property type="entry name" value="rSAM"/>
</dbReference>
<accession>A0A9W6BU27</accession>
<keyword evidence="3" id="KW-0408">Iron</keyword>
<evidence type="ECO:0008006" key="10">
    <source>
        <dbReference type="Google" id="ProtNLM"/>
    </source>
</evidence>
<organism evidence="8 9">
    <name type="scientific">Pleodorina starrii</name>
    <dbReference type="NCBI Taxonomy" id="330485"/>
    <lineage>
        <taxon>Eukaryota</taxon>
        <taxon>Viridiplantae</taxon>
        <taxon>Chlorophyta</taxon>
        <taxon>core chlorophytes</taxon>
        <taxon>Chlorophyceae</taxon>
        <taxon>CS clade</taxon>
        <taxon>Chlamydomonadales</taxon>
        <taxon>Volvocaceae</taxon>
        <taxon>Pleodorina</taxon>
    </lineage>
</organism>
<keyword evidence="2" id="KW-0479">Metal-binding</keyword>
<dbReference type="Proteomes" id="UP001165080">
    <property type="component" value="Unassembled WGS sequence"/>
</dbReference>
<dbReference type="InterPro" id="IPR024521">
    <property type="entry name" value="ArsS-like_C"/>
</dbReference>
<evidence type="ECO:0000256" key="1">
    <source>
        <dbReference type="ARBA" id="ARBA00022691"/>
    </source>
</evidence>
<dbReference type="Pfam" id="PF12345">
    <property type="entry name" value="DUF3641"/>
    <property type="match status" value="1"/>
</dbReference>
<dbReference type="GO" id="GO:0051536">
    <property type="term" value="F:iron-sulfur cluster binding"/>
    <property type="evidence" value="ECO:0007669"/>
    <property type="project" value="UniProtKB-KW"/>
</dbReference>
<evidence type="ECO:0000259" key="6">
    <source>
        <dbReference type="Pfam" id="PF04055"/>
    </source>
</evidence>
<dbReference type="PANTHER" id="PTHR43728:SF1">
    <property type="entry name" value="FE-S OXIDOREDUCTASE"/>
    <property type="match status" value="1"/>
</dbReference>
<dbReference type="InterPro" id="IPR058240">
    <property type="entry name" value="rSAM_sf"/>
</dbReference>
<name>A0A9W6BU27_9CHLO</name>
<dbReference type="SUPFAM" id="SSF102114">
    <property type="entry name" value="Radical SAM enzymes"/>
    <property type="match status" value="1"/>
</dbReference>